<dbReference type="GeneID" id="78823235"/>
<organism evidence="2 3">
    <name type="scientific">Halosimplex aquaticum</name>
    <dbReference type="NCBI Taxonomy" id="3026162"/>
    <lineage>
        <taxon>Archaea</taxon>
        <taxon>Methanobacteriati</taxon>
        <taxon>Methanobacteriota</taxon>
        <taxon>Stenosarchaea group</taxon>
        <taxon>Halobacteria</taxon>
        <taxon>Halobacteriales</taxon>
        <taxon>Haloarculaceae</taxon>
        <taxon>Halosimplex</taxon>
    </lineage>
</organism>
<proteinExistence type="predicted"/>
<dbReference type="EC" id="2.3.1.-" evidence="2"/>
<dbReference type="Proteomes" id="UP001596432">
    <property type="component" value="Unassembled WGS sequence"/>
</dbReference>
<dbReference type="PROSITE" id="PS51186">
    <property type="entry name" value="GNAT"/>
    <property type="match status" value="1"/>
</dbReference>
<dbReference type="InterPro" id="IPR000182">
    <property type="entry name" value="GNAT_dom"/>
</dbReference>
<evidence type="ECO:0000259" key="1">
    <source>
        <dbReference type="PROSITE" id="PS51186"/>
    </source>
</evidence>
<evidence type="ECO:0000313" key="2">
    <source>
        <dbReference type="EMBL" id="MFC7142875.1"/>
    </source>
</evidence>
<dbReference type="SUPFAM" id="SSF55729">
    <property type="entry name" value="Acyl-CoA N-acyltransferases (Nat)"/>
    <property type="match status" value="1"/>
</dbReference>
<dbReference type="AlphaFoldDB" id="A0ABD5Y694"/>
<sequence>MTAADDVNSVDPAAVSLTEAMLGYDILVDGTCVGAIEGVPGELEYLTVELHWENKGVGRAALNEFIELSRTEGCSEVSTNNATHPAMKHILETEGFERRSGEIGWVTEL</sequence>
<accession>A0ABD5Y694</accession>
<comment type="caution">
    <text evidence="2">The sequence shown here is derived from an EMBL/GenBank/DDBJ whole genome shotgun (WGS) entry which is preliminary data.</text>
</comment>
<dbReference type="EMBL" id="JBHTAS010000002">
    <property type="protein sequence ID" value="MFC7142875.1"/>
    <property type="molecule type" value="Genomic_DNA"/>
</dbReference>
<dbReference type="CDD" id="cd04301">
    <property type="entry name" value="NAT_SF"/>
    <property type="match status" value="1"/>
</dbReference>
<reference evidence="2 3" key="1">
    <citation type="journal article" date="2019" name="Int. J. Syst. Evol. Microbiol.">
        <title>The Global Catalogue of Microorganisms (GCM) 10K type strain sequencing project: providing services to taxonomists for standard genome sequencing and annotation.</title>
        <authorList>
            <consortium name="The Broad Institute Genomics Platform"/>
            <consortium name="The Broad Institute Genome Sequencing Center for Infectious Disease"/>
            <person name="Wu L."/>
            <person name="Ma J."/>
        </authorList>
    </citation>
    <scope>NUCLEOTIDE SEQUENCE [LARGE SCALE GENOMIC DNA]</scope>
    <source>
        <strain evidence="2 3">XZYJT29</strain>
    </source>
</reference>
<keyword evidence="2" id="KW-0012">Acyltransferase</keyword>
<dbReference type="Gene3D" id="3.40.630.30">
    <property type="match status" value="1"/>
</dbReference>
<feature type="domain" description="N-acetyltransferase" evidence="1">
    <location>
        <begin position="1"/>
        <end position="109"/>
    </location>
</feature>
<protein>
    <submittedName>
        <fullName evidence="2">GNAT family N-acetyltransferase</fullName>
        <ecNumber evidence="2">2.3.1.-</ecNumber>
    </submittedName>
</protein>
<name>A0ABD5Y694_9EURY</name>
<gene>
    <name evidence="2" type="ORF">ACFQMA_23985</name>
</gene>
<evidence type="ECO:0000313" key="3">
    <source>
        <dbReference type="Proteomes" id="UP001596432"/>
    </source>
</evidence>
<dbReference type="RefSeq" id="WP_274326330.1">
    <property type="nucleotide sequence ID" value="NZ_CP118159.1"/>
</dbReference>
<dbReference type="GO" id="GO:0016746">
    <property type="term" value="F:acyltransferase activity"/>
    <property type="evidence" value="ECO:0007669"/>
    <property type="project" value="UniProtKB-KW"/>
</dbReference>
<keyword evidence="3" id="KW-1185">Reference proteome</keyword>
<keyword evidence="2" id="KW-0808">Transferase</keyword>
<dbReference type="InterPro" id="IPR016181">
    <property type="entry name" value="Acyl_CoA_acyltransferase"/>
</dbReference>
<dbReference type="Pfam" id="PF00583">
    <property type="entry name" value="Acetyltransf_1"/>
    <property type="match status" value="1"/>
</dbReference>